<feature type="compositionally biased region" description="Low complexity" evidence="1">
    <location>
        <begin position="107"/>
        <end position="121"/>
    </location>
</feature>
<dbReference type="GO" id="GO:0003723">
    <property type="term" value="F:RNA binding"/>
    <property type="evidence" value="ECO:0007669"/>
    <property type="project" value="InterPro"/>
</dbReference>
<keyword evidence="2" id="KW-1185">Reference proteome</keyword>
<evidence type="ECO:0000313" key="3">
    <source>
        <dbReference type="WBParaSite" id="ACRNAN_Path_1073.g4122.t1"/>
    </source>
</evidence>
<dbReference type="AlphaFoldDB" id="A0A914BV81"/>
<dbReference type="PANTHER" id="PTHR46528">
    <property type="entry name" value="PROTEIN SON"/>
    <property type="match status" value="1"/>
</dbReference>
<evidence type="ECO:0000313" key="2">
    <source>
        <dbReference type="Proteomes" id="UP000887540"/>
    </source>
</evidence>
<proteinExistence type="predicted"/>
<feature type="compositionally biased region" description="Low complexity" evidence="1">
    <location>
        <begin position="59"/>
        <end position="72"/>
    </location>
</feature>
<name>A0A914BV81_9BILA</name>
<accession>A0A914BV81</accession>
<feature type="compositionally biased region" description="Basic residues" evidence="1">
    <location>
        <begin position="1"/>
        <end position="25"/>
    </location>
</feature>
<feature type="region of interest" description="Disordered" evidence="1">
    <location>
        <begin position="274"/>
        <end position="311"/>
    </location>
</feature>
<feature type="region of interest" description="Disordered" evidence="1">
    <location>
        <begin position="1"/>
        <end position="169"/>
    </location>
</feature>
<dbReference type="GO" id="GO:0051726">
    <property type="term" value="P:regulation of cell cycle"/>
    <property type="evidence" value="ECO:0007669"/>
    <property type="project" value="InterPro"/>
</dbReference>
<feature type="compositionally biased region" description="Basic and acidic residues" evidence="1">
    <location>
        <begin position="148"/>
        <end position="162"/>
    </location>
</feature>
<dbReference type="InterPro" id="IPR032922">
    <property type="entry name" value="SON"/>
</dbReference>
<dbReference type="WBParaSite" id="ACRNAN_Path_1073.g4122.t1">
    <property type="protein sequence ID" value="ACRNAN_Path_1073.g4122.t1"/>
    <property type="gene ID" value="ACRNAN_Path_1073.g4122"/>
</dbReference>
<dbReference type="GO" id="GO:0048024">
    <property type="term" value="P:regulation of mRNA splicing, via spliceosome"/>
    <property type="evidence" value="ECO:0007669"/>
    <property type="project" value="TreeGrafter"/>
</dbReference>
<sequence length="678" mass="78130">MKAKKEKKAKREKRKKDKRHKKAKKEKSLKISKKDKSRKKSKKSKQIKHTRSQTPSPASLKSNYSWSSSRSRSSIKSKTYHLRSESYERSRSPYLSERSYTKSELKSPYSTYRSYSRSRSPYSEHRSYTRSRSRSIYSYRSYNRSRSRTRERSSSHTPDHRYPYYRGRSPNRRFNYNGRFYRGRSNRGGGHFIGRGGRYLNDRHQPRPFLPPRRELSRELEQLDKQKLLQIAIKNATRMAIEGKLPEGMELAKTMKNKTIDELVGICKQLRETGETSPDRLENVSSDDEEDDRRMKKRRRRSHSYSDDEFLPRPIQPVSKIEINIANRSGKVDDNVLRLSFPVSSGVQHRSKVISTQNEWIPVQNSPSPMAKTATPFVKALEKAAVHVPVAYNFPTEMKEQPAIIGPALMPPRMKLDAFKFDEMIKLPPPPVPPTFEKSELPLVLENLESETISLNSETTQHMGNSEQTALLKKIDLPRKSESALIQDINPKSESDCILKKITTESSSLSESIPDKLKPPPVPPVLVQPKTDSVTPEALLQVIQTCNAIQNGSVNRDVRELPLTFKIQPPPPPELKREDLVFEIPKIVKRPPTNITELLEKRAKYNERLQNEPDDIEMRKEVERIDEEMSAWAASKNLPGSFTGSTGARVLSADQLAPRNPRFQAWAKKVWINYFASF</sequence>
<feature type="compositionally biased region" description="Basic residues" evidence="1">
    <location>
        <begin position="35"/>
        <end position="51"/>
    </location>
</feature>
<dbReference type="Proteomes" id="UP000887540">
    <property type="component" value="Unplaced"/>
</dbReference>
<dbReference type="PANTHER" id="PTHR46528:SF1">
    <property type="entry name" value="PROTEIN SON"/>
    <property type="match status" value="1"/>
</dbReference>
<evidence type="ECO:0000256" key="1">
    <source>
        <dbReference type="SAM" id="MobiDB-lite"/>
    </source>
</evidence>
<protein>
    <submittedName>
        <fullName evidence="3">Uncharacterized protein</fullName>
    </submittedName>
</protein>
<reference evidence="3" key="1">
    <citation type="submission" date="2022-11" db="UniProtKB">
        <authorList>
            <consortium name="WormBaseParasite"/>
        </authorList>
    </citation>
    <scope>IDENTIFICATION</scope>
</reference>
<feature type="compositionally biased region" description="Basic and acidic residues" evidence="1">
    <location>
        <begin position="82"/>
        <end position="91"/>
    </location>
</feature>
<organism evidence="2 3">
    <name type="scientific">Acrobeloides nanus</name>
    <dbReference type="NCBI Taxonomy" id="290746"/>
    <lineage>
        <taxon>Eukaryota</taxon>
        <taxon>Metazoa</taxon>
        <taxon>Ecdysozoa</taxon>
        <taxon>Nematoda</taxon>
        <taxon>Chromadorea</taxon>
        <taxon>Rhabditida</taxon>
        <taxon>Tylenchina</taxon>
        <taxon>Cephalobomorpha</taxon>
        <taxon>Cephaloboidea</taxon>
        <taxon>Cephalobidae</taxon>
        <taxon>Acrobeloides</taxon>
    </lineage>
</organism>